<feature type="chain" id="PRO_5032640779" evidence="1">
    <location>
        <begin position="24"/>
        <end position="154"/>
    </location>
</feature>
<evidence type="ECO:0000256" key="1">
    <source>
        <dbReference type="SAM" id="SignalP"/>
    </source>
</evidence>
<dbReference type="RefSeq" id="WP_184312283.1">
    <property type="nucleotide sequence ID" value="NZ_JACHEN010000028.1"/>
</dbReference>
<sequence length="154" mass="17381">MKKKSIVLLALLLCLISQSFSYANDIVELKGIPIRIGDATINQSASAYEYLLDWGNYVDYYSSSKSIVVTSYTRSYTKLDSIYVKATLQKYDTSQSRWINITSGTKTNVNSSYVDYTFSYTLSPGKYRVYSIHKTVKGSIIESDTSTSDTIQVY</sequence>
<comment type="caution">
    <text evidence="2">The sequence shown here is derived from an EMBL/GenBank/DDBJ whole genome shotgun (WGS) entry which is preliminary data.</text>
</comment>
<evidence type="ECO:0000313" key="2">
    <source>
        <dbReference type="EMBL" id="MBB6217783.1"/>
    </source>
</evidence>
<dbReference type="Proteomes" id="UP000579281">
    <property type="component" value="Unassembled WGS sequence"/>
</dbReference>
<keyword evidence="3" id="KW-1185">Reference proteome</keyword>
<evidence type="ECO:0000313" key="3">
    <source>
        <dbReference type="Proteomes" id="UP000579281"/>
    </source>
</evidence>
<proteinExistence type="predicted"/>
<keyword evidence="1" id="KW-0732">Signal</keyword>
<dbReference type="AlphaFoldDB" id="A0A841KWN6"/>
<gene>
    <name evidence="2" type="ORF">HNQ80_003906</name>
</gene>
<accession>A0A841KWN6</accession>
<reference evidence="2 3" key="1">
    <citation type="submission" date="2020-08" db="EMBL/GenBank/DDBJ databases">
        <title>Genomic Encyclopedia of Type Strains, Phase IV (KMG-IV): sequencing the most valuable type-strain genomes for metagenomic binning, comparative biology and taxonomic classification.</title>
        <authorList>
            <person name="Goeker M."/>
        </authorList>
    </citation>
    <scope>NUCLEOTIDE SEQUENCE [LARGE SCALE GENOMIC DNA]</scope>
    <source>
        <strain evidence="2 3">DSM 103526</strain>
    </source>
</reference>
<dbReference type="EMBL" id="JACHEN010000028">
    <property type="protein sequence ID" value="MBB6217783.1"/>
    <property type="molecule type" value="Genomic_DNA"/>
</dbReference>
<organism evidence="2 3">
    <name type="scientific">Anaerosolibacter carboniphilus</name>
    <dbReference type="NCBI Taxonomy" id="1417629"/>
    <lineage>
        <taxon>Bacteria</taxon>
        <taxon>Bacillati</taxon>
        <taxon>Bacillota</taxon>
        <taxon>Clostridia</taxon>
        <taxon>Peptostreptococcales</taxon>
        <taxon>Thermotaleaceae</taxon>
        <taxon>Anaerosolibacter</taxon>
    </lineage>
</organism>
<name>A0A841KWN6_9FIRM</name>
<protein>
    <submittedName>
        <fullName evidence="2">Uncharacterized protein</fullName>
    </submittedName>
</protein>
<feature type="signal peptide" evidence="1">
    <location>
        <begin position="1"/>
        <end position="23"/>
    </location>
</feature>